<dbReference type="AlphaFoldDB" id="A0A1L7NM80"/>
<proteinExistence type="predicted"/>
<organism evidence="1 2">
    <name type="scientific">Pseudomonas putida</name>
    <name type="common">Arthrobacter siderocapsulatus</name>
    <dbReference type="NCBI Taxonomy" id="303"/>
    <lineage>
        <taxon>Bacteria</taxon>
        <taxon>Pseudomonadati</taxon>
        <taxon>Pseudomonadota</taxon>
        <taxon>Gammaproteobacteria</taxon>
        <taxon>Pseudomonadales</taxon>
        <taxon>Pseudomonadaceae</taxon>
        <taxon>Pseudomonas</taxon>
    </lineage>
</organism>
<dbReference type="EMBL" id="AP015030">
    <property type="protein sequence ID" value="BAW26588.1"/>
    <property type="molecule type" value="Genomic_DNA"/>
</dbReference>
<sequence length="89" mass="9991">MRIARYTIHAVNDLHVIITDDLDEDMPSVTNSAAGVIEDLNGKLGGLGRRRVFYRDSVNRFDELRHENGTFTGFAPASPSQQEAFRDLI</sequence>
<gene>
    <name evidence="1" type="ORF">KF715C_pA830</name>
</gene>
<protein>
    <submittedName>
        <fullName evidence="1">Uncharacterized protein</fullName>
    </submittedName>
</protein>
<geneLocation type="plasmid" evidence="2">
    <name>pkf715a dna</name>
</geneLocation>
<accession>A0A1L7NM80</accession>
<dbReference type="Proteomes" id="UP000218731">
    <property type="component" value="Plasmid pKF715A"/>
</dbReference>
<name>A0A1L7NM80_PSEPU</name>
<reference evidence="1 2" key="1">
    <citation type="submission" date="2015-11" db="EMBL/GenBank/DDBJ databases">
        <title>Complete genome sequencing of a biphenyl-degrading bacterium, Pseudomonas putida KF715 (=NBRC110667).</title>
        <authorList>
            <person name="Suenaga H."/>
            <person name="Fujihara N."/>
            <person name="Watanabe T."/>
            <person name="Hirose J."/>
            <person name="Kimura N."/>
            <person name="Yamazoe A."/>
            <person name="Hosoyama A."/>
            <person name="Shimodaira J."/>
            <person name="Furukawa K."/>
        </authorList>
    </citation>
    <scope>NUCLEOTIDE SEQUENCE [LARGE SCALE GENOMIC DNA]</scope>
    <source>
        <strain evidence="1 2">KF715</strain>
        <plasmid evidence="2">Plasmid pkf715a dna</plasmid>
    </source>
</reference>
<evidence type="ECO:0000313" key="2">
    <source>
        <dbReference type="Proteomes" id="UP000218731"/>
    </source>
</evidence>
<keyword evidence="1" id="KW-0614">Plasmid</keyword>
<dbReference type="RefSeq" id="WP_045633721.1">
    <property type="nucleotide sequence ID" value="NZ_AP015030.1"/>
</dbReference>
<evidence type="ECO:0000313" key="1">
    <source>
        <dbReference type="EMBL" id="BAW26588.1"/>
    </source>
</evidence>